<accession>A0ABQ5ULJ5</accession>
<name>A0ABQ5ULJ5_9HYPH</name>
<dbReference type="RefSeq" id="WP_284393837.1">
    <property type="nucleotide sequence ID" value="NZ_BSNG01000003.1"/>
</dbReference>
<keyword evidence="4" id="KW-0472">Membrane</keyword>
<evidence type="ECO:0000313" key="8">
    <source>
        <dbReference type="Proteomes" id="UP001161406"/>
    </source>
</evidence>
<comment type="subcellular location">
    <subcellularLocation>
        <location evidence="1">Cell outer membrane</location>
    </subcellularLocation>
</comment>
<keyword evidence="3 6" id="KW-0732">Signal</keyword>
<keyword evidence="8" id="KW-1185">Reference proteome</keyword>
<dbReference type="InterPro" id="IPR010583">
    <property type="entry name" value="MipA"/>
</dbReference>
<evidence type="ECO:0000256" key="4">
    <source>
        <dbReference type="ARBA" id="ARBA00023136"/>
    </source>
</evidence>
<organism evidence="7 8">
    <name type="scientific">Devosia yakushimensis</name>
    <dbReference type="NCBI Taxonomy" id="470028"/>
    <lineage>
        <taxon>Bacteria</taxon>
        <taxon>Pseudomonadati</taxon>
        <taxon>Pseudomonadota</taxon>
        <taxon>Alphaproteobacteria</taxon>
        <taxon>Hyphomicrobiales</taxon>
        <taxon>Devosiaceae</taxon>
        <taxon>Devosia</taxon>
    </lineage>
</organism>
<dbReference type="Pfam" id="PF06629">
    <property type="entry name" value="MipA"/>
    <property type="match status" value="1"/>
</dbReference>
<feature type="chain" id="PRO_5046456503" evidence="6">
    <location>
        <begin position="24"/>
        <end position="275"/>
    </location>
</feature>
<evidence type="ECO:0000256" key="2">
    <source>
        <dbReference type="ARBA" id="ARBA00005722"/>
    </source>
</evidence>
<comment type="caution">
    <text evidence="7">The sequence shown here is derived from an EMBL/GenBank/DDBJ whole genome shotgun (WGS) entry which is preliminary data.</text>
</comment>
<evidence type="ECO:0000256" key="3">
    <source>
        <dbReference type="ARBA" id="ARBA00022729"/>
    </source>
</evidence>
<evidence type="ECO:0000256" key="5">
    <source>
        <dbReference type="ARBA" id="ARBA00023237"/>
    </source>
</evidence>
<dbReference type="PANTHER" id="PTHR38776:SF1">
    <property type="entry name" value="MLTA-INTERACTING PROTEIN-RELATED"/>
    <property type="match status" value="1"/>
</dbReference>
<feature type="signal peptide" evidence="6">
    <location>
        <begin position="1"/>
        <end position="23"/>
    </location>
</feature>
<dbReference type="PANTHER" id="PTHR38776">
    <property type="entry name" value="MLTA-INTERACTING PROTEIN-RELATED"/>
    <property type="match status" value="1"/>
</dbReference>
<comment type="similarity">
    <text evidence="2">Belongs to the MipA/OmpV family.</text>
</comment>
<reference evidence="7" key="1">
    <citation type="journal article" date="2014" name="Int. J. Syst. Evol. Microbiol.">
        <title>Complete genome of a new Firmicutes species belonging to the dominant human colonic microbiota ('Ruminococcus bicirculans') reveals two chromosomes and a selective capacity to utilize plant glucans.</title>
        <authorList>
            <consortium name="NISC Comparative Sequencing Program"/>
            <person name="Wegmann U."/>
            <person name="Louis P."/>
            <person name="Goesmann A."/>
            <person name="Henrissat B."/>
            <person name="Duncan S.H."/>
            <person name="Flint H.J."/>
        </authorList>
    </citation>
    <scope>NUCLEOTIDE SEQUENCE</scope>
    <source>
        <strain evidence="7">NBRC 103855</strain>
    </source>
</reference>
<gene>
    <name evidence="7" type="ORF">GCM10007913_39710</name>
</gene>
<reference evidence="7" key="2">
    <citation type="submission" date="2023-01" db="EMBL/GenBank/DDBJ databases">
        <title>Draft genome sequence of Devosia yakushimensis strain NBRC 103855.</title>
        <authorList>
            <person name="Sun Q."/>
            <person name="Mori K."/>
        </authorList>
    </citation>
    <scope>NUCLEOTIDE SEQUENCE</scope>
    <source>
        <strain evidence="7">NBRC 103855</strain>
    </source>
</reference>
<dbReference type="Proteomes" id="UP001161406">
    <property type="component" value="Unassembled WGS sequence"/>
</dbReference>
<keyword evidence="5" id="KW-0998">Cell outer membrane</keyword>
<evidence type="ECO:0000256" key="6">
    <source>
        <dbReference type="SAM" id="SignalP"/>
    </source>
</evidence>
<sequence>MRLYNHLMVAVAVGAVFAGPVHAGDFDSYGAAPAQFVPIEPESDFVFILGLGVGAAPAYEGASDYKMTFKPIIDVERLRWGWIDVGGEEDRGGFSFSPSVSYEGERVSGDHAALHGLDNVEATYALGGRIGYEIVFDDAISAEIYGAARYAFGGARGLIGEAGVDITAKLTPQLEIVGGPVVSFASEDYMDTYFGVTGAESVATGGRLGAFDPSGGIKSAGLQIEARYEFIPDTFVTLNAAYSTYLGDARESPIVKSGSEHNFTVGLGLARRFSF</sequence>
<evidence type="ECO:0000313" key="7">
    <source>
        <dbReference type="EMBL" id="GLQ12039.1"/>
    </source>
</evidence>
<proteinExistence type="inferred from homology"/>
<evidence type="ECO:0000256" key="1">
    <source>
        <dbReference type="ARBA" id="ARBA00004442"/>
    </source>
</evidence>
<protein>
    <submittedName>
        <fullName evidence="7">Membrane protein</fullName>
    </submittedName>
</protein>
<dbReference type="EMBL" id="BSNG01000003">
    <property type="protein sequence ID" value="GLQ12039.1"/>
    <property type="molecule type" value="Genomic_DNA"/>
</dbReference>